<keyword evidence="2" id="KW-1185">Reference proteome</keyword>
<accession>A0A5C3N0M2</accession>
<dbReference type="EMBL" id="ML213515">
    <property type="protein sequence ID" value="TFK49608.1"/>
    <property type="molecule type" value="Genomic_DNA"/>
</dbReference>
<gene>
    <name evidence="1" type="ORF">OE88DRAFT_1736612</name>
</gene>
<evidence type="ECO:0000313" key="2">
    <source>
        <dbReference type="Proteomes" id="UP000305948"/>
    </source>
</evidence>
<dbReference type="OrthoDB" id="2749120at2759"/>
<name>A0A5C3N0M2_9AGAM</name>
<sequence>MSDRRAEEFSLDEILPGFICPPDLDLGPGTIWLKTLQPEDYACHPHSSRQEVLCELFLVCIDEVSNNTVFANEDMHELHASVYIPINSGIPEKYRISPTVIVDQWSGWREWPGTPEWTKWTPGTSKSFVECRSVVAKLFGLCSTHPWNRDISESIWEWSSEASIGTEAEEAFHSGENESEEDFTMVDDSVESMADLYVKLHL</sequence>
<proteinExistence type="predicted"/>
<organism evidence="1 2">
    <name type="scientific">Heliocybe sulcata</name>
    <dbReference type="NCBI Taxonomy" id="5364"/>
    <lineage>
        <taxon>Eukaryota</taxon>
        <taxon>Fungi</taxon>
        <taxon>Dikarya</taxon>
        <taxon>Basidiomycota</taxon>
        <taxon>Agaricomycotina</taxon>
        <taxon>Agaricomycetes</taxon>
        <taxon>Gloeophyllales</taxon>
        <taxon>Gloeophyllaceae</taxon>
        <taxon>Heliocybe</taxon>
    </lineage>
</organism>
<protein>
    <submittedName>
        <fullName evidence="1">Uncharacterized protein</fullName>
    </submittedName>
</protein>
<dbReference type="AlphaFoldDB" id="A0A5C3N0M2"/>
<evidence type="ECO:0000313" key="1">
    <source>
        <dbReference type="EMBL" id="TFK49608.1"/>
    </source>
</evidence>
<dbReference type="Proteomes" id="UP000305948">
    <property type="component" value="Unassembled WGS sequence"/>
</dbReference>
<reference evidence="1 2" key="1">
    <citation type="journal article" date="2019" name="Nat. Ecol. Evol.">
        <title>Megaphylogeny resolves global patterns of mushroom evolution.</title>
        <authorList>
            <person name="Varga T."/>
            <person name="Krizsan K."/>
            <person name="Foldi C."/>
            <person name="Dima B."/>
            <person name="Sanchez-Garcia M."/>
            <person name="Sanchez-Ramirez S."/>
            <person name="Szollosi G.J."/>
            <person name="Szarkandi J.G."/>
            <person name="Papp V."/>
            <person name="Albert L."/>
            <person name="Andreopoulos W."/>
            <person name="Angelini C."/>
            <person name="Antonin V."/>
            <person name="Barry K.W."/>
            <person name="Bougher N.L."/>
            <person name="Buchanan P."/>
            <person name="Buyck B."/>
            <person name="Bense V."/>
            <person name="Catcheside P."/>
            <person name="Chovatia M."/>
            <person name="Cooper J."/>
            <person name="Damon W."/>
            <person name="Desjardin D."/>
            <person name="Finy P."/>
            <person name="Geml J."/>
            <person name="Haridas S."/>
            <person name="Hughes K."/>
            <person name="Justo A."/>
            <person name="Karasinski D."/>
            <person name="Kautmanova I."/>
            <person name="Kiss B."/>
            <person name="Kocsube S."/>
            <person name="Kotiranta H."/>
            <person name="LaButti K.M."/>
            <person name="Lechner B.E."/>
            <person name="Liimatainen K."/>
            <person name="Lipzen A."/>
            <person name="Lukacs Z."/>
            <person name="Mihaltcheva S."/>
            <person name="Morgado L.N."/>
            <person name="Niskanen T."/>
            <person name="Noordeloos M.E."/>
            <person name="Ohm R.A."/>
            <person name="Ortiz-Santana B."/>
            <person name="Ovrebo C."/>
            <person name="Racz N."/>
            <person name="Riley R."/>
            <person name="Savchenko A."/>
            <person name="Shiryaev A."/>
            <person name="Soop K."/>
            <person name="Spirin V."/>
            <person name="Szebenyi C."/>
            <person name="Tomsovsky M."/>
            <person name="Tulloss R.E."/>
            <person name="Uehling J."/>
            <person name="Grigoriev I.V."/>
            <person name="Vagvolgyi C."/>
            <person name="Papp T."/>
            <person name="Martin F.M."/>
            <person name="Miettinen O."/>
            <person name="Hibbett D.S."/>
            <person name="Nagy L.G."/>
        </authorList>
    </citation>
    <scope>NUCLEOTIDE SEQUENCE [LARGE SCALE GENOMIC DNA]</scope>
    <source>
        <strain evidence="1 2">OMC1185</strain>
    </source>
</reference>